<organism evidence="1 2">
    <name type="scientific">Pleurodeles waltl</name>
    <name type="common">Iberian ribbed newt</name>
    <dbReference type="NCBI Taxonomy" id="8319"/>
    <lineage>
        <taxon>Eukaryota</taxon>
        <taxon>Metazoa</taxon>
        <taxon>Chordata</taxon>
        <taxon>Craniata</taxon>
        <taxon>Vertebrata</taxon>
        <taxon>Euteleostomi</taxon>
        <taxon>Amphibia</taxon>
        <taxon>Batrachia</taxon>
        <taxon>Caudata</taxon>
        <taxon>Salamandroidea</taxon>
        <taxon>Salamandridae</taxon>
        <taxon>Pleurodelinae</taxon>
        <taxon>Pleurodeles</taxon>
    </lineage>
</organism>
<name>A0AAV7P036_PLEWA</name>
<dbReference type="Proteomes" id="UP001066276">
    <property type="component" value="Chromosome 8"/>
</dbReference>
<dbReference type="EMBL" id="JANPWB010000012">
    <property type="protein sequence ID" value="KAJ1118978.1"/>
    <property type="molecule type" value="Genomic_DNA"/>
</dbReference>
<sequence>MARGLRWKGDTSAVLRREPRPGVRARCLFWRIVWQYMPPLGRCRAHTPSRPDTASRDIVKNSPQQLSTCSSALTHPPDKALSTRARERKAPGRAIAGCAALLGSCLHVAFEILPRRAVSAAVMEAGCRRLREPGLQALKAFLSRLSGARGARRTSACSRERFSQLLDVR</sequence>
<reference evidence="1" key="1">
    <citation type="journal article" date="2022" name="bioRxiv">
        <title>Sequencing and chromosome-scale assembly of the giantPleurodeles waltlgenome.</title>
        <authorList>
            <person name="Brown T."/>
            <person name="Elewa A."/>
            <person name="Iarovenko S."/>
            <person name="Subramanian E."/>
            <person name="Araus A.J."/>
            <person name="Petzold A."/>
            <person name="Susuki M."/>
            <person name="Suzuki K.-i.T."/>
            <person name="Hayashi T."/>
            <person name="Toyoda A."/>
            <person name="Oliveira C."/>
            <person name="Osipova E."/>
            <person name="Leigh N.D."/>
            <person name="Simon A."/>
            <person name="Yun M.H."/>
        </authorList>
    </citation>
    <scope>NUCLEOTIDE SEQUENCE</scope>
    <source>
        <strain evidence="1">20211129_DDA</strain>
        <tissue evidence="1">Liver</tissue>
    </source>
</reference>
<dbReference type="AlphaFoldDB" id="A0AAV7P036"/>
<evidence type="ECO:0000313" key="1">
    <source>
        <dbReference type="EMBL" id="KAJ1118978.1"/>
    </source>
</evidence>
<accession>A0AAV7P036</accession>
<comment type="caution">
    <text evidence="1">The sequence shown here is derived from an EMBL/GenBank/DDBJ whole genome shotgun (WGS) entry which is preliminary data.</text>
</comment>
<gene>
    <name evidence="1" type="ORF">NDU88_007164</name>
</gene>
<evidence type="ECO:0000313" key="2">
    <source>
        <dbReference type="Proteomes" id="UP001066276"/>
    </source>
</evidence>
<keyword evidence="2" id="KW-1185">Reference proteome</keyword>
<protein>
    <submittedName>
        <fullName evidence="1">Uncharacterized protein</fullName>
    </submittedName>
</protein>
<proteinExistence type="predicted"/>